<dbReference type="PANTHER" id="PTHR11009">
    <property type="entry name" value="DER1-LIKE PROTEIN, DERLIN"/>
    <property type="match status" value="1"/>
</dbReference>
<dbReference type="STRING" id="945553.A0A0D2PXM1"/>
<gene>
    <name evidence="9" type="ORF">HYPSUDRAFT_65676</name>
</gene>
<dbReference type="Proteomes" id="UP000054270">
    <property type="component" value="Unassembled WGS sequence"/>
</dbReference>
<dbReference type="SUPFAM" id="SSF144091">
    <property type="entry name" value="Rhomboid-like"/>
    <property type="match status" value="1"/>
</dbReference>
<proteinExistence type="inferred from homology"/>
<dbReference type="OrthoDB" id="1716531at2759"/>
<protein>
    <recommendedName>
        <fullName evidence="7">Derlin</fullName>
    </recommendedName>
</protein>
<dbReference type="EMBL" id="KN817538">
    <property type="protein sequence ID" value="KJA24165.1"/>
    <property type="molecule type" value="Genomic_DNA"/>
</dbReference>
<evidence type="ECO:0000256" key="5">
    <source>
        <dbReference type="ARBA" id="ARBA00022989"/>
    </source>
</evidence>
<keyword evidence="3 7" id="KW-0812">Transmembrane</keyword>
<keyword evidence="10" id="KW-1185">Reference proteome</keyword>
<evidence type="ECO:0000256" key="1">
    <source>
        <dbReference type="ARBA" id="ARBA00004477"/>
    </source>
</evidence>
<evidence type="ECO:0000313" key="10">
    <source>
        <dbReference type="Proteomes" id="UP000054270"/>
    </source>
</evidence>
<dbReference type="AlphaFoldDB" id="A0A0D2PXM1"/>
<organism evidence="9 10">
    <name type="scientific">Hypholoma sublateritium (strain FD-334 SS-4)</name>
    <dbReference type="NCBI Taxonomy" id="945553"/>
    <lineage>
        <taxon>Eukaryota</taxon>
        <taxon>Fungi</taxon>
        <taxon>Dikarya</taxon>
        <taxon>Basidiomycota</taxon>
        <taxon>Agaricomycotina</taxon>
        <taxon>Agaricomycetes</taxon>
        <taxon>Agaricomycetidae</taxon>
        <taxon>Agaricales</taxon>
        <taxon>Agaricineae</taxon>
        <taxon>Strophariaceae</taxon>
        <taxon>Hypholoma</taxon>
    </lineage>
</organism>
<evidence type="ECO:0000256" key="4">
    <source>
        <dbReference type="ARBA" id="ARBA00022824"/>
    </source>
</evidence>
<evidence type="ECO:0000313" key="9">
    <source>
        <dbReference type="EMBL" id="KJA24165.1"/>
    </source>
</evidence>
<sequence length="265" mass="28804">MDQVIAEVKKIPPVTRFFILSSLGVTLPTILKLFSAGYFVPELVFKKFQIWRLYTSMFLGGYGIPYIFDLVMLYRSALDIESKSYLHRSADLAWQTFWACGVIMIATIPLYPVYSFFHPFLLCIVYLYASLAPPGAMTSILGLITVPVKVYPYILIGIETISGGPYAGALAIAGCAVGHLWWWTVWGGELAGQGLLAQYSTAPKWLSEWYGEAPRRAGRDAPAAGGQAAGLAQAGIHVTAPRVPLGAGGTPKTAQHAWGTGRRLG</sequence>
<dbReference type="GO" id="GO:0006950">
    <property type="term" value="P:response to stress"/>
    <property type="evidence" value="ECO:0007669"/>
    <property type="project" value="UniProtKB-ARBA"/>
</dbReference>
<reference evidence="10" key="1">
    <citation type="submission" date="2014-04" db="EMBL/GenBank/DDBJ databases">
        <title>Evolutionary Origins and Diversification of the Mycorrhizal Mutualists.</title>
        <authorList>
            <consortium name="DOE Joint Genome Institute"/>
            <consortium name="Mycorrhizal Genomics Consortium"/>
            <person name="Kohler A."/>
            <person name="Kuo A."/>
            <person name="Nagy L.G."/>
            <person name="Floudas D."/>
            <person name="Copeland A."/>
            <person name="Barry K.W."/>
            <person name="Cichocki N."/>
            <person name="Veneault-Fourrey C."/>
            <person name="LaButti K."/>
            <person name="Lindquist E.A."/>
            <person name="Lipzen A."/>
            <person name="Lundell T."/>
            <person name="Morin E."/>
            <person name="Murat C."/>
            <person name="Riley R."/>
            <person name="Ohm R."/>
            <person name="Sun H."/>
            <person name="Tunlid A."/>
            <person name="Henrissat B."/>
            <person name="Grigoriev I.V."/>
            <person name="Hibbett D.S."/>
            <person name="Martin F."/>
        </authorList>
    </citation>
    <scope>NUCLEOTIDE SEQUENCE [LARGE SCALE GENOMIC DNA]</scope>
    <source>
        <strain evidence="10">FD-334 SS-4</strain>
    </source>
</reference>
<dbReference type="GO" id="GO:0005789">
    <property type="term" value="C:endoplasmic reticulum membrane"/>
    <property type="evidence" value="ECO:0007669"/>
    <property type="project" value="UniProtKB-SubCell"/>
</dbReference>
<evidence type="ECO:0000256" key="6">
    <source>
        <dbReference type="ARBA" id="ARBA00023136"/>
    </source>
</evidence>
<dbReference type="InterPro" id="IPR035952">
    <property type="entry name" value="Rhomboid-like_sf"/>
</dbReference>
<keyword evidence="5 7" id="KW-1133">Transmembrane helix</keyword>
<dbReference type="OMA" id="LWRCVTS"/>
<feature type="transmembrane region" description="Helical" evidence="7">
    <location>
        <begin position="166"/>
        <end position="186"/>
    </location>
</feature>
<feature type="transmembrane region" description="Helical" evidence="7">
    <location>
        <begin position="94"/>
        <end position="113"/>
    </location>
</feature>
<dbReference type="Pfam" id="PF04511">
    <property type="entry name" value="DER1"/>
    <property type="match status" value="1"/>
</dbReference>
<accession>A0A0D2PXM1</accession>
<evidence type="ECO:0000256" key="7">
    <source>
        <dbReference type="RuleBase" id="RU363059"/>
    </source>
</evidence>
<evidence type="ECO:0000256" key="8">
    <source>
        <dbReference type="SAM" id="MobiDB-lite"/>
    </source>
</evidence>
<keyword evidence="6 7" id="KW-0472">Membrane</keyword>
<name>A0A0D2PXM1_HYPSF</name>
<feature type="region of interest" description="Disordered" evidence="8">
    <location>
        <begin position="245"/>
        <end position="265"/>
    </location>
</feature>
<comment type="subcellular location">
    <subcellularLocation>
        <location evidence="1 7">Endoplasmic reticulum membrane</location>
        <topology evidence="1 7">Multi-pass membrane protein</topology>
    </subcellularLocation>
</comment>
<evidence type="ECO:0000256" key="2">
    <source>
        <dbReference type="ARBA" id="ARBA00008917"/>
    </source>
</evidence>
<feature type="transmembrane region" description="Helical" evidence="7">
    <location>
        <begin position="53"/>
        <end position="74"/>
    </location>
</feature>
<comment type="function">
    <text evidence="7">May be involved in the degradation of misfolded endoplasmic reticulum (ER) luminal proteins.</text>
</comment>
<keyword evidence="4 7" id="KW-0256">Endoplasmic reticulum</keyword>
<feature type="transmembrane region" description="Helical" evidence="7">
    <location>
        <begin position="17"/>
        <end position="41"/>
    </location>
</feature>
<feature type="transmembrane region" description="Helical" evidence="7">
    <location>
        <begin position="120"/>
        <end position="146"/>
    </location>
</feature>
<comment type="similarity">
    <text evidence="2 7">Belongs to the derlin family.</text>
</comment>
<dbReference type="InterPro" id="IPR007599">
    <property type="entry name" value="DER1"/>
</dbReference>
<evidence type="ECO:0000256" key="3">
    <source>
        <dbReference type="ARBA" id="ARBA00022692"/>
    </source>
</evidence>